<dbReference type="EMBL" id="CAMXCT030005846">
    <property type="protein sequence ID" value="CAL4800704.1"/>
    <property type="molecule type" value="Genomic_DNA"/>
</dbReference>
<feature type="region of interest" description="Disordered" evidence="1">
    <location>
        <begin position="491"/>
        <end position="748"/>
    </location>
</feature>
<feature type="compositionally biased region" description="Basic and acidic residues" evidence="1">
    <location>
        <begin position="82"/>
        <end position="111"/>
    </location>
</feature>
<accession>A0A9P1GKD3</accession>
<evidence type="ECO:0000313" key="3">
    <source>
        <dbReference type="EMBL" id="CAL4800704.1"/>
    </source>
</evidence>
<protein>
    <submittedName>
        <fullName evidence="2">Uncharacterized protein</fullName>
    </submittedName>
</protein>
<feature type="compositionally biased region" description="Basic residues" evidence="1">
    <location>
        <begin position="566"/>
        <end position="592"/>
    </location>
</feature>
<dbReference type="Proteomes" id="UP001152797">
    <property type="component" value="Unassembled WGS sequence"/>
</dbReference>
<reference evidence="3 4" key="2">
    <citation type="submission" date="2024-05" db="EMBL/GenBank/DDBJ databases">
        <authorList>
            <person name="Chen Y."/>
            <person name="Shah S."/>
            <person name="Dougan E. K."/>
            <person name="Thang M."/>
            <person name="Chan C."/>
        </authorList>
    </citation>
    <scope>NUCLEOTIDE SEQUENCE [LARGE SCALE GENOMIC DNA]</scope>
</reference>
<evidence type="ECO:0000313" key="2">
    <source>
        <dbReference type="EMBL" id="CAI4013392.1"/>
    </source>
</evidence>
<evidence type="ECO:0000313" key="4">
    <source>
        <dbReference type="Proteomes" id="UP001152797"/>
    </source>
</evidence>
<dbReference type="EMBL" id="CAMXCT020005846">
    <property type="protein sequence ID" value="CAL1166767.1"/>
    <property type="molecule type" value="Genomic_DNA"/>
</dbReference>
<keyword evidence="4" id="KW-1185">Reference proteome</keyword>
<feature type="region of interest" description="Disordered" evidence="1">
    <location>
        <begin position="210"/>
        <end position="260"/>
    </location>
</feature>
<proteinExistence type="predicted"/>
<organism evidence="2">
    <name type="scientific">Cladocopium goreaui</name>
    <dbReference type="NCBI Taxonomy" id="2562237"/>
    <lineage>
        <taxon>Eukaryota</taxon>
        <taxon>Sar</taxon>
        <taxon>Alveolata</taxon>
        <taxon>Dinophyceae</taxon>
        <taxon>Suessiales</taxon>
        <taxon>Symbiodiniaceae</taxon>
        <taxon>Cladocopium</taxon>
    </lineage>
</organism>
<feature type="compositionally biased region" description="Basic residues" evidence="1">
    <location>
        <begin position="699"/>
        <end position="712"/>
    </location>
</feature>
<feature type="compositionally biased region" description="Basic and acidic residues" evidence="1">
    <location>
        <begin position="143"/>
        <end position="152"/>
    </location>
</feature>
<reference evidence="2" key="1">
    <citation type="submission" date="2022-10" db="EMBL/GenBank/DDBJ databases">
        <authorList>
            <person name="Chen Y."/>
            <person name="Dougan E. K."/>
            <person name="Chan C."/>
            <person name="Rhodes N."/>
            <person name="Thang M."/>
        </authorList>
    </citation>
    <scope>NUCLEOTIDE SEQUENCE</scope>
</reference>
<feature type="compositionally biased region" description="Basic and acidic residues" evidence="1">
    <location>
        <begin position="170"/>
        <end position="198"/>
    </location>
</feature>
<feature type="region of interest" description="Disordered" evidence="1">
    <location>
        <begin position="980"/>
        <end position="1016"/>
    </location>
</feature>
<feature type="region of interest" description="Disordered" evidence="1">
    <location>
        <begin position="36"/>
        <end position="198"/>
    </location>
</feature>
<comment type="caution">
    <text evidence="2">The sequence shown here is derived from an EMBL/GenBank/DDBJ whole genome shotgun (WGS) entry which is preliminary data.</text>
</comment>
<dbReference type="EMBL" id="CAMXCT010005846">
    <property type="protein sequence ID" value="CAI4013392.1"/>
    <property type="molecule type" value="Genomic_DNA"/>
</dbReference>
<evidence type="ECO:0000256" key="1">
    <source>
        <dbReference type="SAM" id="MobiDB-lite"/>
    </source>
</evidence>
<gene>
    <name evidence="2" type="ORF">C1SCF055_LOCUS38367</name>
</gene>
<feature type="compositionally biased region" description="Basic and acidic residues" evidence="1">
    <location>
        <begin position="519"/>
        <end position="547"/>
    </location>
</feature>
<name>A0A9P1GKD3_9DINO</name>
<sequence length="1772" mass="200754">MVSSQESETGPTATNGVVGSFYDFFAKLYSSSFTANPPWATVQGGASAAPTDHLGTLQPAAPWADGLEYPPATPAVNGMNGRQEDRRRHQEARHQEADFHPYKDHKGAERGRKPHRLEFGWPEDDAGNLKVHMRTPKVSGNGRSRESLRAPKPEGFPEPTDLPQNLSSRGLREQREQREQKQREMKEQRDQAARQQEEWLRRQQSELKEQREQYLQEQEAKFEERLPSKDQRDRRDRAIERSDQHERGDRERKDNNYKADPEDLIDQHVAYFLRKNPEVKGRHKIERTRPNTYLLDNREVQIEWQYATEPGGQGFLVVVDGPLRQPFSDYMRDTEENATYDGLDIVQSNLHGIRRDLRMSFNDSMKVYNRLEAMKVAKEQALFREKAAALTKDIRFHELLLILDPTLKATESSLYCSGFFQINIVGISSSGHGFKGRIIDRCEVLQHDSTKTSIVCSGQEEVVAALEEEINSEEGRMNLETQPRNDHFFYFEGLPAKPLPPPPETATHESTEPEVSEVLTRRDQLQMKEKKKKAENGKNGKNGKKEPDDGDLDESGAPLPHEKPKPAAKRKPKAQPKRETKKAKSKAKSKAKKHDDSEDIPLTQPDSDDDDEMVTPKKRLFNAVSEDDGDDFDGGPVKSSAKSSSSPPTFIDPKTGKSVTLAEVFENYMPDQWNKKNAKKSKLEKEATAGSSNSAPSRPKAKARSKNKTKAKAKAESIPESPKLTSPSIKKEQKRRKKKETQVIETTGDDMMDQAMQDKFKHTIDSVDGFESDDVKGYLKKTMTGGNKLCNLSSYWKKTSEGSVGLMTKKNETWVYFSFKYDVDWSVNMSLAYSCASLMAAWMLENENKLLDYWDPLSDFQKMSTKLKYNANMETANFSWVEFYAGQAEATRMFNYGGFRTAKLDLVYMKSRDAAHQNPMDLTSDAGMGTAIATVLRGNFEEVALAELMNVNTVVMNRIVTMWQSGTIDANVAMQLLGQGLSPNESPPVDGGKGATPAGDNGLPQKRPADSITPSVAPADLDDVLEQAKKAKMDAFIKYTEKTTTKKDTTTNDLEFGWYSKDDMVKVLKWNTKKIEGAIKCCERDPKNLIRATTRASCRASLLNDLIFKQPAMQLPPVLQWWKLLRAVEALEGNLKTLGQEYNSLSDHMAKGEQEDFSPEWSVQSEKVMKASTFVCTRVSQNEAKVSLAHLQRDLQRMLARATCKSQILTAQAVKDDVGDVVATQKGINLWSRCSLSNSERDVHRVTKKQKTTLDVPISHVTIEDVKVPWISPRDWLIWIIRKGLWPRLAGAPLHQHAVAGEIWSNFWTEYEKICPDFELFSLPDIDRSKTAAFMIHGDEGRTLKRHGLMVTSIQSCLGLGFDTKHLRRRDDGRWHMKVNYKGHSFTHRFVTSTMPKTVYESNPAFFHKMMDKLALSLRSLLLEGVVDPLTGDTLRVAIIAVKGDAPYLAKMGKFYRSYNTTVKRGSAQSVPKGVCHRCLAGTPGFPAEEIATNLPKWLQTQGIRVPWLSTPSVIQHLVHSRADPSTFFQTDIWHVVHLGFGRSWIASVVHLLLHVINQPNLDAKWSFLTEDYRTWCRRNKKQMHISAITPYLMSYGDKTGTMGQFHKGALTTNLMLWLAEIIGKLPCDTRRLLPECQEATCCMNNLFECLFRADAFLSKEECIYVSAKGLRFLQVYSKMARAQFQEGCPWNFPLYPKLHAYHETILQVQHDGQRVGMAINPLMFSCQVDEDTVGRTSRLSRRVNIRLVMTRTLQRYLISAHSAFVRAGLLL</sequence>